<dbReference type="GO" id="GO:0006400">
    <property type="term" value="P:tRNA modification"/>
    <property type="evidence" value="ECO:0007669"/>
    <property type="project" value="UniProtKB-UniRule"/>
</dbReference>
<reference evidence="8 9" key="1">
    <citation type="submission" date="2018-06" db="EMBL/GenBank/DDBJ databases">
        <authorList>
            <consortium name="Pathogen Informatics"/>
            <person name="Doyle S."/>
        </authorList>
    </citation>
    <scope>NUCLEOTIDE SEQUENCE [LARGE SCALE GENOMIC DNA]</scope>
    <source>
        <strain evidence="8 9">NCTC12410</strain>
    </source>
</reference>
<dbReference type="GO" id="GO:0032267">
    <property type="term" value="F:tRNA(Ile)-lysidine synthase activity"/>
    <property type="evidence" value="ECO:0007669"/>
    <property type="project" value="UniProtKB-EC"/>
</dbReference>
<comment type="function">
    <text evidence="6">Ligates lysine onto the cytidine present at position 34 of the AUA codon-specific tRNA(Ile) that contains the anticodon CAU, in an ATP-dependent manner. Cytidine is converted to lysidine, thus changing the amino acid specificity of the tRNA from methionine to isoleucine.</text>
</comment>
<proteinExistence type="inferred from homology"/>
<accession>A0A377J5G8</accession>
<dbReference type="InterPro" id="IPR011063">
    <property type="entry name" value="TilS/TtcA_N"/>
</dbReference>
<keyword evidence="2 6" id="KW-0819">tRNA processing</keyword>
<dbReference type="InterPro" id="IPR012795">
    <property type="entry name" value="tRNA_Ile_lys_synt_N"/>
</dbReference>
<comment type="similarity">
    <text evidence="6">Belongs to the tRNA(Ile)-lysidine synthase family.</text>
</comment>
<comment type="subcellular location">
    <subcellularLocation>
        <location evidence="6">Cytoplasm</location>
    </subcellularLocation>
</comment>
<evidence type="ECO:0000313" key="8">
    <source>
        <dbReference type="EMBL" id="STO97618.1"/>
    </source>
</evidence>
<dbReference type="SUPFAM" id="SSF52402">
    <property type="entry name" value="Adenine nucleotide alpha hydrolases-like"/>
    <property type="match status" value="1"/>
</dbReference>
<dbReference type="EMBL" id="UGHV01000001">
    <property type="protein sequence ID" value="STO97618.1"/>
    <property type="molecule type" value="Genomic_DNA"/>
</dbReference>
<dbReference type="OrthoDB" id="5289653at2"/>
<dbReference type="GO" id="GO:0005737">
    <property type="term" value="C:cytoplasm"/>
    <property type="evidence" value="ECO:0007669"/>
    <property type="project" value="UniProtKB-SubCell"/>
</dbReference>
<evidence type="ECO:0000256" key="6">
    <source>
        <dbReference type="HAMAP-Rule" id="MF_01161"/>
    </source>
</evidence>
<dbReference type="HAMAP" id="MF_01161">
    <property type="entry name" value="tRNA_Ile_lys_synt"/>
    <property type="match status" value="1"/>
</dbReference>
<keyword evidence="6" id="KW-0963">Cytoplasm</keyword>
<dbReference type="Pfam" id="PF01171">
    <property type="entry name" value="ATP_bind_3"/>
    <property type="match status" value="1"/>
</dbReference>
<evidence type="ECO:0000256" key="3">
    <source>
        <dbReference type="ARBA" id="ARBA00022741"/>
    </source>
</evidence>
<dbReference type="Proteomes" id="UP000254841">
    <property type="component" value="Unassembled WGS sequence"/>
</dbReference>
<comment type="catalytic activity">
    <reaction evidence="5 6">
        <text>cytidine(34) in tRNA(Ile2) + L-lysine + ATP = lysidine(34) in tRNA(Ile2) + AMP + diphosphate + H(+)</text>
        <dbReference type="Rhea" id="RHEA:43744"/>
        <dbReference type="Rhea" id="RHEA-COMP:10625"/>
        <dbReference type="Rhea" id="RHEA-COMP:10670"/>
        <dbReference type="ChEBI" id="CHEBI:15378"/>
        <dbReference type="ChEBI" id="CHEBI:30616"/>
        <dbReference type="ChEBI" id="CHEBI:32551"/>
        <dbReference type="ChEBI" id="CHEBI:33019"/>
        <dbReference type="ChEBI" id="CHEBI:82748"/>
        <dbReference type="ChEBI" id="CHEBI:83665"/>
        <dbReference type="ChEBI" id="CHEBI:456215"/>
        <dbReference type="EC" id="6.3.4.19"/>
    </reaction>
</comment>
<dbReference type="PANTHER" id="PTHR43033:SF1">
    <property type="entry name" value="TRNA(ILE)-LYSIDINE SYNTHASE-RELATED"/>
    <property type="match status" value="1"/>
</dbReference>
<dbReference type="InterPro" id="IPR014729">
    <property type="entry name" value="Rossmann-like_a/b/a_fold"/>
</dbReference>
<evidence type="ECO:0000256" key="1">
    <source>
        <dbReference type="ARBA" id="ARBA00022598"/>
    </source>
</evidence>
<dbReference type="InterPro" id="IPR012094">
    <property type="entry name" value="tRNA_Ile_lys_synt"/>
</dbReference>
<evidence type="ECO:0000256" key="5">
    <source>
        <dbReference type="ARBA" id="ARBA00048539"/>
    </source>
</evidence>
<feature type="domain" description="tRNA(Ile)-lysidine/2-thiocytidine synthase N-terminal" evidence="7">
    <location>
        <begin position="13"/>
        <end position="197"/>
    </location>
</feature>
<evidence type="ECO:0000256" key="4">
    <source>
        <dbReference type="ARBA" id="ARBA00022840"/>
    </source>
</evidence>
<dbReference type="GO" id="GO:0005524">
    <property type="term" value="F:ATP binding"/>
    <property type="evidence" value="ECO:0007669"/>
    <property type="project" value="UniProtKB-UniRule"/>
</dbReference>
<evidence type="ECO:0000259" key="7">
    <source>
        <dbReference type="Pfam" id="PF01171"/>
    </source>
</evidence>
<organism evidence="8 9">
    <name type="scientific">Helicobacter canis</name>
    <dbReference type="NCBI Taxonomy" id="29419"/>
    <lineage>
        <taxon>Bacteria</taxon>
        <taxon>Pseudomonadati</taxon>
        <taxon>Campylobacterota</taxon>
        <taxon>Epsilonproteobacteria</taxon>
        <taxon>Campylobacterales</taxon>
        <taxon>Helicobacteraceae</taxon>
        <taxon>Helicobacter</taxon>
    </lineage>
</organism>
<dbReference type="PANTHER" id="PTHR43033">
    <property type="entry name" value="TRNA(ILE)-LYSIDINE SYNTHASE-RELATED"/>
    <property type="match status" value="1"/>
</dbReference>
<dbReference type="RefSeq" id="WP_115011842.1">
    <property type="nucleotide sequence ID" value="NZ_UGHV01000001.1"/>
</dbReference>
<dbReference type="EC" id="6.3.4.19" evidence="6"/>
<protein>
    <recommendedName>
        <fullName evidence="6">tRNA(Ile)-lysidine synthase</fullName>
        <ecNumber evidence="6">6.3.4.19</ecNumber>
    </recommendedName>
    <alternativeName>
        <fullName evidence="6">tRNA(Ile)-2-lysyl-cytidine synthase</fullName>
    </alternativeName>
    <alternativeName>
        <fullName evidence="6">tRNA(Ile)-lysidine synthetase</fullName>
    </alternativeName>
</protein>
<gene>
    <name evidence="6 8" type="primary">tilS</name>
    <name evidence="8" type="ORF">NCTC12410_01451</name>
</gene>
<evidence type="ECO:0000313" key="9">
    <source>
        <dbReference type="Proteomes" id="UP000254841"/>
    </source>
</evidence>
<dbReference type="Gene3D" id="3.40.50.620">
    <property type="entry name" value="HUPs"/>
    <property type="match status" value="1"/>
</dbReference>
<evidence type="ECO:0000256" key="2">
    <source>
        <dbReference type="ARBA" id="ARBA00022694"/>
    </source>
</evidence>
<dbReference type="AlphaFoldDB" id="A0A377J5G8"/>
<comment type="domain">
    <text evidence="6">The N-terminal region contains the highly conserved SGGXDS motif, predicted to be a P-loop motif involved in ATP binding.</text>
</comment>
<keyword evidence="4 6" id="KW-0067">ATP-binding</keyword>
<keyword evidence="3 6" id="KW-0547">Nucleotide-binding</keyword>
<name>A0A377J5G8_9HELI</name>
<dbReference type="NCBIfam" id="TIGR02432">
    <property type="entry name" value="lysidine_TilS_N"/>
    <property type="match status" value="1"/>
</dbReference>
<feature type="binding site" evidence="6">
    <location>
        <begin position="19"/>
        <end position="24"/>
    </location>
    <ligand>
        <name>ATP</name>
        <dbReference type="ChEBI" id="CHEBI:30616"/>
    </ligand>
</feature>
<sequence>MQALCNPILHNGKFLLGFSGGADSVALFFYLLEKHIDFDIAIVDYGVRTQSKEEIAYAKELATLHDKQCFQTKAPIFSSNFEAQARQFRYKFFSTLIARYSYSGLLLAHNFNDRIEWLLLRLGKGSGIAGLLGFEEIAWYYPQSTQETPKSTPYPIIRPLLWCYKQDILNYCTSRGLKFFVDSTNTNPAYERNFIRTHFATELIQRYGKGLQQSLKILSKEKDSLYQGGFFLTKHSYFIGIYAFDTHQAIHHIANALKTQGYVLSSKQREEIIRTHFSCEIYTASKQQASQNPPFTHTKAQQKARFCIEHFPSTSYPFAILITKYTSITLPKQVKDQFRKLHIPKRLRPSLYAYSLQESLSLAQCKERIANAFISPVT</sequence>
<dbReference type="CDD" id="cd01992">
    <property type="entry name" value="TilS_N"/>
    <property type="match status" value="1"/>
</dbReference>
<keyword evidence="1 6" id="KW-0436">Ligase</keyword>